<evidence type="ECO:0000256" key="3">
    <source>
        <dbReference type="ARBA" id="ARBA00022679"/>
    </source>
</evidence>
<dbReference type="PANTHER" id="PTHR12358">
    <property type="entry name" value="SPHINGOSINE KINASE"/>
    <property type="match status" value="1"/>
</dbReference>
<keyword evidence="5 11" id="KW-0418">Kinase</keyword>
<evidence type="ECO:0000256" key="1">
    <source>
        <dbReference type="ARBA" id="ARBA00001946"/>
    </source>
</evidence>
<evidence type="ECO:0000256" key="6">
    <source>
        <dbReference type="ARBA" id="ARBA00022840"/>
    </source>
</evidence>
<dbReference type="GO" id="GO:0005524">
    <property type="term" value="F:ATP binding"/>
    <property type="evidence" value="ECO:0007669"/>
    <property type="project" value="UniProtKB-KW"/>
</dbReference>
<keyword evidence="3 11" id="KW-0808">Transferase</keyword>
<keyword evidence="8" id="KW-1208">Phospholipid metabolism</keyword>
<dbReference type="InterPro" id="IPR017438">
    <property type="entry name" value="ATP-NAD_kinase_N"/>
</dbReference>
<dbReference type="PROSITE" id="PS50146">
    <property type="entry name" value="DAGK"/>
    <property type="match status" value="1"/>
</dbReference>
<evidence type="ECO:0000256" key="4">
    <source>
        <dbReference type="ARBA" id="ARBA00022741"/>
    </source>
</evidence>
<dbReference type="NCBIfam" id="NF008882">
    <property type="entry name" value="PRK11914.1"/>
    <property type="match status" value="1"/>
</dbReference>
<dbReference type="Gene3D" id="3.40.50.10330">
    <property type="entry name" value="Probable inorganic polyphosphate/atp-NAD kinase, domain 1"/>
    <property type="match status" value="1"/>
</dbReference>
<dbReference type="GO" id="GO:0004143">
    <property type="term" value="F:ATP-dependent diacylglycerol kinase activity"/>
    <property type="evidence" value="ECO:0007669"/>
    <property type="project" value="UniProtKB-EC"/>
</dbReference>
<dbReference type="SMART" id="SM00046">
    <property type="entry name" value="DAGKc"/>
    <property type="match status" value="1"/>
</dbReference>
<reference evidence="11" key="1">
    <citation type="journal article" date="2021" name="PeerJ">
        <title>Extensive microbial diversity within the chicken gut microbiome revealed by metagenomics and culture.</title>
        <authorList>
            <person name="Gilroy R."/>
            <person name="Ravi A."/>
            <person name="Getino M."/>
            <person name="Pursley I."/>
            <person name="Horton D.L."/>
            <person name="Alikhan N.F."/>
            <person name="Baker D."/>
            <person name="Gharbi K."/>
            <person name="Hall N."/>
            <person name="Watson M."/>
            <person name="Adriaenssens E.M."/>
            <person name="Foster-Nyarko E."/>
            <person name="Jarju S."/>
            <person name="Secka A."/>
            <person name="Antonio M."/>
            <person name="Oren A."/>
            <person name="Chaudhuri R.R."/>
            <person name="La Ragione R."/>
            <person name="Hildebrand F."/>
            <person name="Pallen M.J."/>
        </authorList>
    </citation>
    <scope>NUCLEOTIDE SEQUENCE</scope>
    <source>
        <strain evidence="11">ChiHjej13B12-4958</strain>
    </source>
</reference>
<dbReference type="EMBL" id="DWVP01000003">
    <property type="protein sequence ID" value="HJC84219.1"/>
    <property type="molecule type" value="Genomic_DNA"/>
</dbReference>
<comment type="cofactor">
    <cofactor evidence="1">
        <name>Mg(2+)</name>
        <dbReference type="ChEBI" id="CHEBI:18420"/>
    </cofactor>
</comment>
<dbReference type="PANTHER" id="PTHR12358:SF106">
    <property type="entry name" value="LIPID KINASE YEGS"/>
    <property type="match status" value="1"/>
</dbReference>
<dbReference type="InterPro" id="IPR050187">
    <property type="entry name" value="Lipid_Phosphate_FormReg"/>
</dbReference>
<dbReference type="Proteomes" id="UP000823858">
    <property type="component" value="Unassembled WGS sequence"/>
</dbReference>
<evidence type="ECO:0000313" key="12">
    <source>
        <dbReference type="Proteomes" id="UP000823858"/>
    </source>
</evidence>
<keyword evidence="7" id="KW-0594">Phospholipid biosynthesis</keyword>
<evidence type="ECO:0000256" key="8">
    <source>
        <dbReference type="ARBA" id="ARBA00023264"/>
    </source>
</evidence>
<dbReference type="InterPro" id="IPR045540">
    <property type="entry name" value="YegS/DAGK_C"/>
</dbReference>
<evidence type="ECO:0000256" key="2">
    <source>
        <dbReference type="ARBA" id="ARBA00005983"/>
    </source>
</evidence>
<dbReference type="Gene3D" id="2.60.200.40">
    <property type="match status" value="1"/>
</dbReference>
<comment type="caution">
    <text evidence="11">The sequence shown here is derived from an EMBL/GenBank/DDBJ whole genome shotgun (WGS) entry which is preliminary data.</text>
</comment>
<dbReference type="EC" id="2.7.1.107" evidence="11"/>
<organism evidence="11 12">
    <name type="scientific">Candidatus Corynebacterium faecigallinarum</name>
    <dbReference type="NCBI Taxonomy" id="2838528"/>
    <lineage>
        <taxon>Bacteria</taxon>
        <taxon>Bacillati</taxon>
        <taxon>Actinomycetota</taxon>
        <taxon>Actinomycetes</taxon>
        <taxon>Mycobacteriales</taxon>
        <taxon>Corynebacteriaceae</taxon>
        <taxon>Corynebacterium</taxon>
    </lineage>
</organism>
<comment type="similarity">
    <text evidence="2">Belongs to the diacylglycerol/lipid kinase family.</text>
</comment>
<dbReference type="SUPFAM" id="SSF111331">
    <property type="entry name" value="NAD kinase/diacylglycerol kinase-like"/>
    <property type="match status" value="1"/>
</dbReference>
<evidence type="ECO:0000256" key="9">
    <source>
        <dbReference type="SAM" id="MobiDB-lite"/>
    </source>
</evidence>
<dbReference type="AlphaFoldDB" id="A0A9D2QB08"/>
<gene>
    <name evidence="11" type="ORF">H9751_01455</name>
</gene>
<feature type="region of interest" description="Disordered" evidence="9">
    <location>
        <begin position="1"/>
        <end position="25"/>
    </location>
</feature>
<dbReference type="GO" id="GO:0005886">
    <property type="term" value="C:plasma membrane"/>
    <property type="evidence" value="ECO:0007669"/>
    <property type="project" value="TreeGrafter"/>
</dbReference>
<dbReference type="Pfam" id="PF19279">
    <property type="entry name" value="YegS_C"/>
    <property type="match status" value="1"/>
</dbReference>
<name>A0A9D2QB08_9CORY</name>
<evidence type="ECO:0000256" key="5">
    <source>
        <dbReference type="ARBA" id="ARBA00022777"/>
    </source>
</evidence>
<keyword evidence="4" id="KW-0547">Nucleotide-binding</keyword>
<keyword evidence="6" id="KW-0067">ATP-binding</keyword>
<accession>A0A9D2QB08</accession>
<evidence type="ECO:0000256" key="7">
    <source>
        <dbReference type="ARBA" id="ARBA00023209"/>
    </source>
</evidence>
<evidence type="ECO:0000259" key="10">
    <source>
        <dbReference type="PROSITE" id="PS50146"/>
    </source>
</evidence>
<dbReference type="InterPro" id="IPR016064">
    <property type="entry name" value="NAD/diacylglycerol_kinase_sf"/>
</dbReference>
<keyword evidence="7" id="KW-0444">Lipid biosynthesis</keyword>
<protein>
    <submittedName>
        <fullName evidence="11">Diacylglycerol kinase</fullName>
        <ecNumber evidence="11">2.7.1.107</ecNumber>
    </submittedName>
</protein>
<sequence>MNAAANGASDPLNSPSSPDAPGAPYDVGHVDITRLALLTNPHAGKGGAALAAEIARDRFADRGIDVVSLQGASPDGARELAARMVAEDGIDALVVCGGDGLINLALQEQAGSGVPLGIVPAGTGNDHAREYGIPTHPRRAADIVANGFTTTTDLGIMRNDDGDEHWFGTIACAGFDSLVSDRTNRISWPKGQMRYNIAIVAEFLNFHSIPTRLVLDPGTPEEQVIDENMTLVAMGNTKSYGGGMLICPDADHHDGILDITVLERMGRVRAASKFIKIFDGSFVEEEGVNTYRARKVRIEMTDRGGQHINGYADGDCFAPLPMEVEVVPGAGRYIVPRP</sequence>
<feature type="domain" description="DAGKc" evidence="10">
    <location>
        <begin position="30"/>
        <end position="161"/>
    </location>
</feature>
<proteinExistence type="inferred from homology"/>
<dbReference type="GO" id="GO:0008654">
    <property type="term" value="P:phospholipid biosynthetic process"/>
    <property type="evidence" value="ECO:0007669"/>
    <property type="project" value="UniProtKB-KW"/>
</dbReference>
<reference evidence="11" key="2">
    <citation type="submission" date="2021-04" db="EMBL/GenBank/DDBJ databases">
        <authorList>
            <person name="Gilroy R."/>
        </authorList>
    </citation>
    <scope>NUCLEOTIDE SEQUENCE</scope>
    <source>
        <strain evidence="11">ChiHjej13B12-4958</strain>
    </source>
</reference>
<dbReference type="InterPro" id="IPR001206">
    <property type="entry name" value="Diacylglycerol_kinase_cat_dom"/>
</dbReference>
<keyword evidence="7" id="KW-0443">Lipid metabolism</keyword>
<evidence type="ECO:0000313" key="11">
    <source>
        <dbReference type="EMBL" id="HJC84219.1"/>
    </source>
</evidence>
<dbReference type="Pfam" id="PF00781">
    <property type="entry name" value="DAGK_cat"/>
    <property type="match status" value="1"/>
</dbReference>